<keyword evidence="3" id="KW-1185">Reference proteome</keyword>
<feature type="region of interest" description="Disordered" evidence="1">
    <location>
        <begin position="37"/>
        <end position="62"/>
    </location>
</feature>
<reference evidence="2 3" key="1">
    <citation type="submission" date="2017-06" db="EMBL/GenBank/DDBJ databases">
        <authorList>
            <person name="Kim H.J."/>
            <person name="Triplett B.A."/>
        </authorList>
    </citation>
    <scope>NUCLEOTIDE SEQUENCE [LARGE SCALE GENOMIC DNA]</scope>
    <source>
        <strain evidence="2 3">DSM 44272</strain>
    </source>
</reference>
<evidence type="ECO:0000313" key="2">
    <source>
        <dbReference type="EMBL" id="SNR66028.1"/>
    </source>
</evidence>
<dbReference type="InterPro" id="IPR008557">
    <property type="entry name" value="PhoX"/>
</dbReference>
<dbReference type="PROSITE" id="PS51318">
    <property type="entry name" value="TAT"/>
    <property type="match status" value="1"/>
</dbReference>
<dbReference type="AlphaFoldDB" id="A0A238Y5C8"/>
<dbReference type="PANTHER" id="PTHR35399:SF4">
    <property type="entry name" value="MEMBRANE PROTEIN"/>
    <property type="match status" value="1"/>
</dbReference>
<protein>
    <recommendedName>
        <fullName evidence="4">Phosphatase</fullName>
    </recommendedName>
</protein>
<proteinExistence type="predicted"/>
<dbReference type="Proteomes" id="UP000198403">
    <property type="component" value="Unassembled WGS sequence"/>
</dbReference>
<evidence type="ECO:0000313" key="3">
    <source>
        <dbReference type="Proteomes" id="UP000198403"/>
    </source>
</evidence>
<accession>A0A238Y5C8</accession>
<dbReference type="Pfam" id="PF05787">
    <property type="entry name" value="PhoX"/>
    <property type="match status" value="1"/>
</dbReference>
<dbReference type="OrthoDB" id="5169219at2"/>
<gene>
    <name evidence="2" type="ORF">SAMN06272737_117104</name>
</gene>
<name>A0A238Y5C8_9ACTN</name>
<dbReference type="EMBL" id="FZNO01000017">
    <property type="protein sequence ID" value="SNR66028.1"/>
    <property type="molecule type" value="Genomic_DNA"/>
</dbReference>
<dbReference type="InterPro" id="IPR006311">
    <property type="entry name" value="TAT_signal"/>
</dbReference>
<evidence type="ECO:0000256" key="1">
    <source>
        <dbReference type="SAM" id="MobiDB-lite"/>
    </source>
</evidence>
<evidence type="ECO:0008006" key="4">
    <source>
        <dbReference type="Google" id="ProtNLM"/>
    </source>
</evidence>
<dbReference type="PANTHER" id="PTHR35399">
    <property type="entry name" value="SLR8030 PROTEIN"/>
    <property type="match status" value="1"/>
</dbReference>
<sequence>MTSSLDRRKFLQRGAVVTAGTLLAGGTHALTAHGALAAPGRRGQQVQAPDNGGYGPLQPTSDKTTGLPLLHLPAGFEYASFGHNAVYATRLNAERQLNLPTHGSDGRPTPGRHDGMAAFPTSTDGIVRLVRNHEQGYSPTDVRQDPDEIHGAYNQYNSTVIGDPEDAYDPRAAGGTTTLTFDTRSLRLLDSFISLGGTSVNCAGGPTPWGTWLSCEETVNGPENNPSFTRKHGYVFEVPADGGPVDDPQPYTAMGRFVHEAVAVDPATGIVYETEDSGNTSGFYRFIPNEPGNLGAGGQLQMLAVKTQPQLKTYEGHSDRVGNPMPVEWVTIDDPDPEVITSESVFNQGWAKGGAAFARLEGCWYDGGSIFFNATSGGDARCGQVWEYRPRGRSGGQLILVFESPSPELLDAPDNITVSPRGGLVLCEDGGGDQYVRGLNERGEIFDFARNSIVGPEANNEFAGACFSPDGEVMFVNIQTPGVSFAIRGPWEKGAL</sequence>
<dbReference type="RefSeq" id="WP_089337497.1">
    <property type="nucleotide sequence ID" value="NZ_FZNO01000017.1"/>
</dbReference>
<organism evidence="2 3">
    <name type="scientific">Blastococcus mobilis</name>
    <dbReference type="NCBI Taxonomy" id="1938746"/>
    <lineage>
        <taxon>Bacteria</taxon>
        <taxon>Bacillati</taxon>
        <taxon>Actinomycetota</taxon>
        <taxon>Actinomycetes</taxon>
        <taxon>Geodermatophilales</taxon>
        <taxon>Geodermatophilaceae</taxon>
        <taxon>Blastococcus</taxon>
    </lineage>
</organism>
<dbReference type="SUPFAM" id="SSF63825">
    <property type="entry name" value="YWTD domain"/>
    <property type="match status" value="1"/>
</dbReference>